<dbReference type="PANTHER" id="PTHR16056:SF16">
    <property type="entry name" value="REGULATOR OF MICROTUBULE DYNAMICS PROTEIN 1"/>
    <property type="match status" value="1"/>
</dbReference>
<dbReference type="PANTHER" id="PTHR16056">
    <property type="entry name" value="REGULATOR OF MICROTUBULE DYNAMICS PROTEIN"/>
    <property type="match status" value="1"/>
</dbReference>
<keyword evidence="3" id="KW-0963">Cytoplasm</keyword>
<comment type="subcellular location">
    <subcellularLocation>
        <location evidence="1">Cytoplasm</location>
        <location evidence="1">Cytoskeleton</location>
    </subcellularLocation>
</comment>
<organism evidence="10">
    <name type="scientific">Darwinula stevensoni</name>
    <dbReference type="NCBI Taxonomy" id="69355"/>
    <lineage>
        <taxon>Eukaryota</taxon>
        <taxon>Metazoa</taxon>
        <taxon>Ecdysozoa</taxon>
        <taxon>Arthropoda</taxon>
        <taxon>Crustacea</taxon>
        <taxon>Oligostraca</taxon>
        <taxon>Ostracoda</taxon>
        <taxon>Podocopa</taxon>
        <taxon>Podocopida</taxon>
        <taxon>Darwinulocopina</taxon>
        <taxon>Darwinuloidea</taxon>
        <taxon>Darwinulidae</taxon>
        <taxon>Darwinula</taxon>
    </lineage>
</organism>
<dbReference type="GO" id="GO:0097431">
    <property type="term" value="C:mitotic spindle pole"/>
    <property type="evidence" value="ECO:0007669"/>
    <property type="project" value="TreeGrafter"/>
</dbReference>
<keyword evidence="5" id="KW-0802">TPR repeat</keyword>
<dbReference type="InterPro" id="IPR049039">
    <property type="entry name" value="RMD1-3_a_helical_rpt"/>
</dbReference>
<evidence type="ECO:0000256" key="6">
    <source>
        <dbReference type="ARBA" id="ARBA00023212"/>
    </source>
</evidence>
<accession>A0A7R9A5P5</accession>
<evidence type="ECO:0000256" key="3">
    <source>
        <dbReference type="ARBA" id="ARBA00022490"/>
    </source>
</evidence>
<dbReference type="Gene3D" id="1.25.40.10">
    <property type="entry name" value="Tetratricopeptide repeat domain"/>
    <property type="match status" value="1"/>
</dbReference>
<evidence type="ECO:0000256" key="7">
    <source>
        <dbReference type="ARBA" id="ARBA00039966"/>
    </source>
</evidence>
<dbReference type="GO" id="GO:0008017">
    <property type="term" value="F:microtubule binding"/>
    <property type="evidence" value="ECO:0007669"/>
    <property type="project" value="TreeGrafter"/>
</dbReference>
<evidence type="ECO:0000256" key="1">
    <source>
        <dbReference type="ARBA" id="ARBA00004245"/>
    </source>
</evidence>
<dbReference type="GO" id="GO:0005739">
    <property type="term" value="C:mitochondrion"/>
    <property type="evidence" value="ECO:0007669"/>
    <property type="project" value="TreeGrafter"/>
</dbReference>
<evidence type="ECO:0000256" key="5">
    <source>
        <dbReference type="ARBA" id="ARBA00022803"/>
    </source>
</evidence>
<dbReference type="OrthoDB" id="512473at2759"/>
<dbReference type="GO" id="GO:0005876">
    <property type="term" value="C:spindle microtubule"/>
    <property type="evidence" value="ECO:0007669"/>
    <property type="project" value="TreeGrafter"/>
</dbReference>
<evidence type="ECO:0000256" key="8">
    <source>
        <dbReference type="ARBA" id="ARBA00041958"/>
    </source>
</evidence>
<dbReference type="AlphaFoldDB" id="A0A7R9A5P5"/>
<dbReference type="InterPro" id="IPR011990">
    <property type="entry name" value="TPR-like_helical_dom_sf"/>
</dbReference>
<keyword evidence="6" id="KW-0206">Cytoskeleton</keyword>
<keyword evidence="4" id="KW-0677">Repeat</keyword>
<reference evidence="10" key="1">
    <citation type="submission" date="2020-11" db="EMBL/GenBank/DDBJ databases">
        <authorList>
            <person name="Tran Van P."/>
        </authorList>
    </citation>
    <scope>NUCLEOTIDE SEQUENCE</scope>
</reference>
<sequence length="276" mass="31245">MSRPPRPIRHTRSNMHLTPLLFVLSVLSVLASTQAKVLPPSYEDVDALLVGSAEDIQRGFDILKDLERNCPGPLPLELKWRLAFAHCQLAEVRGDQGRDNDREALARIALKYGEDALKEDENDPDVAVWYAASLGLVGEYSSVKERIRGGFIFKENIDRAVQQRPRDPFLHYLLGRWQFGTSQLSWFERKAAAALFAAPPQGDLDQALDEFTAAHREKPDWRANLLFLAKVFIEKGDYATAIRHLDRAAELPVITAEDGRVSNEIDNLQYKYSGYR</sequence>
<evidence type="ECO:0000256" key="9">
    <source>
        <dbReference type="SAM" id="SignalP"/>
    </source>
</evidence>
<dbReference type="EMBL" id="LR901424">
    <property type="protein sequence ID" value="CAD7248568.1"/>
    <property type="molecule type" value="Genomic_DNA"/>
</dbReference>
<protein>
    <recommendedName>
        <fullName evidence="7">Regulator of microtubule dynamics protein 1</fullName>
    </recommendedName>
    <alternativeName>
        <fullName evidence="8">Protein FAM82B</fullName>
    </alternativeName>
</protein>
<evidence type="ECO:0000313" key="11">
    <source>
        <dbReference type="Proteomes" id="UP000677054"/>
    </source>
</evidence>
<feature type="chain" id="PRO_5036209731" description="Regulator of microtubule dynamics protein 1" evidence="9">
    <location>
        <begin position="36"/>
        <end position="276"/>
    </location>
</feature>
<keyword evidence="9" id="KW-0732">Signal</keyword>
<dbReference type="Proteomes" id="UP000677054">
    <property type="component" value="Unassembled WGS sequence"/>
</dbReference>
<feature type="signal peptide" evidence="9">
    <location>
        <begin position="1"/>
        <end position="35"/>
    </location>
</feature>
<comment type="subunit">
    <text evidence="2">Interacts with microtubules.</text>
</comment>
<keyword evidence="11" id="KW-1185">Reference proteome</keyword>
<name>A0A7R9A5P5_9CRUS</name>
<evidence type="ECO:0000256" key="4">
    <source>
        <dbReference type="ARBA" id="ARBA00022737"/>
    </source>
</evidence>
<dbReference type="Pfam" id="PF21033">
    <property type="entry name" value="RMD1-3"/>
    <property type="match status" value="1"/>
</dbReference>
<dbReference type="SUPFAM" id="SSF48452">
    <property type="entry name" value="TPR-like"/>
    <property type="match status" value="1"/>
</dbReference>
<gene>
    <name evidence="10" type="ORF">DSTB1V02_LOCUS8380</name>
</gene>
<evidence type="ECO:0000256" key="2">
    <source>
        <dbReference type="ARBA" id="ARBA00011375"/>
    </source>
</evidence>
<evidence type="ECO:0000313" key="10">
    <source>
        <dbReference type="EMBL" id="CAD7248568.1"/>
    </source>
</evidence>
<dbReference type="EMBL" id="CAJPEV010001907">
    <property type="protein sequence ID" value="CAG0894818.1"/>
    <property type="molecule type" value="Genomic_DNA"/>
</dbReference>
<proteinExistence type="predicted"/>